<dbReference type="EMBL" id="JAVHUL010000047">
    <property type="protein sequence ID" value="MDQ7918486.1"/>
    <property type="molecule type" value="Genomic_DNA"/>
</dbReference>
<name>A0ABU1A578_9FLAO</name>
<comment type="caution">
    <text evidence="1">The sequence shown here is derived from an EMBL/GenBank/DDBJ whole genome shotgun (WGS) entry which is preliminary data.</text>
</comment>
<keyword evidence="2" id="KW-1185">Reference proteome</keyword>
<evidence type="ECO:0000313" key="1">
    <source>
        <dbReference type="EMBL" id="MDQ7918486.1"/>
    </source>
</evidence>
<protein>
    <submittedName>
        <fullName evidence="1">Uncharacterized protein</fullName>
    </submittedName>
</protein>
<sequence length="151" mass="16835">MKNNILWISILVFSLVSCNDDTDDTCTDAIIETTGLETEYGCTNTKYQMDIFLNNDYVVIKNQETFDEMISGSCLPSIDFSLYDLVVGEKGLTTGNTSINNKLMKNCETGNENLKVTFNQNMTAEAPNLTYHALIPKLNTDQVLAVEIIVN</sequence>
<organism evidence="1 2">
    <name type="scientific">Mesonia profundi</name>
    <dbReference type="NCBI Taxonomy" id="3070998"/>
    <lineage>
        <taxon>Bacteria</taxon>
        <taxon>Pseudomonadati</taxon>
        <taxon>Bacteroidota</taxon>
        <taxon>Flavobacteriia</taxon>
        <taxon>Flavobacteriales</taxon>
        <taxon>Flavobacteriaceae</taxon>
        <taxon>Mesonia</taxon>
    </lineage>
</organism>
<proteinExistence type="predicted"/>
<dbReference type="Proteomes" id="UP001230915">
    <property type="component" value="Unassembled WGS sequence"/>
</dbReference>
<gene>
    <name evidence="1" type="ORF">RBU60_12985</name>
</gene>
<evidence type="ECO:0000313" key="2">
    <source>
        <dbReference type="Proteomes" id="UP001230915"/>
    </source>
</evidence>
<dbReference type="RefSeq" id="WP_308865480.1">
    <property type="nucleotide sequence ID" value="NZ_JAVHUL010000047.1"/>
</dbReference>
<dbReference type="PROSITE" id="PS51257">
    <property type="entry name" value="PROKAR_LIPOPROTEIN"/>
    <property type="match status" value="1"/>
</dbReference>
<accession>A0ABU1A578</accession>
<reference evidence="1 2" key="1">
    <citation type="submission" date="2023-08" db="EMBL/GenBank/DDBJ databases">
        <title>Mesonia sp. MT50, isolated from deep-sea sediment of the Mariana Trench.</title>
        <authorList>
            <person name="Fu H."/>
        </authorList>
    </citation>
    <scope>NUCLEOTIDE SEQUENCE [LARGE SCALE GENOMIC DNA]</scope>
    <source>
        <strain evidence="1 2">MT50</strain>
    </source>
</reference>